<name>A0AAJ0HZ30_9PEZI</name>
<comment type="caution">
    <text evidence="1">The sequence shown here is derived from an EMBL/GenBank/DDBJ whole genome shotgun (WGS) entry which is preliminary data.</text>
</comment>
<reference evidence="1 2" key="1">
    <citation type="journal article" date="2023" name="Mol. Phylogenet. Evol.">
        <title>Genome-scale phylogeny and comparative genomics of the fungal order Sordariales.</title>
        <authorList>
            <person name="Hensen N."/>
            <person name="Bonometti L."/>
            <person name="Westerberg I."/>
            <person name="Brannstrom I.O."/>
            <person name="Guillou S."/>
            <person name="Cros-Aarteil S."/>
            <person name="Calhoun S."/>
            <person name="Haridas S."/>
            <person name="Kuo A."/>
            <person name="Mondo S."/>
            <person name="Pangilinan J."/>
            <person name="Riley R."/>
            <person name="LaButti K."/>
            <person name="Andreopoulos B."/>
            <person name="Lipzen A."/>
            <person name="Chen C."/>
            <person name="Yan M."/>
            <person name="Daum C."/>
            <person name="Ng V."/>
            <person name="Clum A."/>
            <person name="Steindorff A."/>
            <person name="Ohm R.A."/>
            <person name="Martin F."/>
            <person name="Silar P."/>
            <person name="Natvig D.O."/>
            <person name="Lalanne C."/>
            <person name="Gautier V."/>
            <person name="Ament-Velasquez S.L."/>
            <person name="Kruys A."/>
            <person name="Hutchinson M.I."/>
            <person name="Powell A.J."/>
            <person name="Barry K."/>
            <person name="Miller A.N."/>
            <person name="Grigoriev I.V."/>
            <person name="Debuchy R."/>
            <person name="Gladieux P."/>
            <person name="Hiltunen Thoren M."/>
            <person name="Johannesson H."/>
        </authorList>
    </citation>
    <scope>NUCLEOTIDE SEQUENCE [LARGE SCALE GENOMIC DNA]</scope>
    <source>
        <strain evidence="1 2">FGSC 10403</strain>
    </source>
</reference>
<keyword evidence="2" id="KW-1185">Reference proteome</keyword>
<gene>
    <name evidence="1" type="ORF">B0T23DRAFT_389940</name>
</gene>
<dbReference type="AlphaFoldDB" id="A0AAJ0HZ30"/>
<accession>A0AAJ0HZ30</accession>
<evidence type="ECO:0000313" key="2">
    <source>
        <dbReference type="Proteomes" id="UP001285908"/>
    </source>
</evidence>
<organism evidence="1 2">
    <name type="scientific">Neurospora hispaniola</name>
    <dbReference type="NCBI Taxonomy" id="588809"/>
    <lineage>
        <taxon>Eukaryota</taxon>
        <taxon>Fungi</taxon>
        <taxon>Dikarya</taxon>
        <taxon>Ascomycota</taxon>
        <taxon>Pezizomycotina</taxon>
        <taxon>Sordariomycetes</taxon>
        <taxon>Sordariomycetidae</taxon>
        <taxon>Sordariales</taxon>
        <taxon>Sordariaceae</taxon>
        <taxon>Neurospora</taxon>
    </lineage>
</organism>
<dbReference type="GeneID" id="87875470"/>
<evidence type="ECO:0000313" key="1">
    <source>
        <dbReference type="EMBL" id="KAK3485235.1"/>
    </source>
</evidence>
<protein>
    <submittedName>
        <fullName evidence="1">Uncharacterized protein</fullName>
    </submittedName>
</protein>
<sequence length="105" mass="12001">MLGSVVRPFTLSPFSLSLSLSFPLIPISHVPPYLGRGTYLLIPRGNHACLRARRLQFITQPSSNAIRHEFTTARTWRSAKSPLLCIRGDHDPWINMYREGRQRTV</sequence>
<dbReference type="RefSeq" id="XP_062688139.1">
    <property type="nucleotide sequence ID" value="XM_062837848.1"/>
</dbReference>
<proteinExistence type="predicted"/>
<dbReference type="EMBL" id="JAULSX010000010">
    <property type="protein sequence ID" value="KAK3485235.1"/>
    <property type="molecule type" value="Genomic_DNA"/>
</dbReference>
<dbReference type="Proteomes" id="UP001285908">
    <property type="component" value="Unassembled WGS sequence"/>
</dbReference>